<organism evidence="3 4">
    <name type="scientific">Blattamonas nauphoetae</name>
    <dbReference type="NCBI Taxonomy" id="2049346"/>
    <lineage>
        <taxon>Eukaryota</taxon>
        <taxon>Metamonada</taxon>
        <taxon>Preaxostyla</taxon>
        <taxon>Oxymonadida</taxon>
        <taxon>Blattamonas</taxon>
    </lineage>
</organism>
<proteinExistence type="predicted"/>
<name>A0ABQ9YKB4_9EUKA</name>
<dbReference type="PANTHER" id="PTHR21483:SF18">
    <property type="entry name" value="RNA POLYMERASE II-ASSOCIATED PROTEIN 1"/>
    <property type="match status" value="1"/>
</dbReference>
<feature type="compositionally biased region" description="Pro residues" evidence="1">
    <location>
        <begin position="518"/>
        <end position="530"/>
    </location>
</feature>
<protein>
    <submittedName>
        <fullName evidence="3">RNA polymerase II-associated protein 1</fullName>
    </submittedName>
</protein>
<dbReference type="InterPro" id="IPR013929">
    <property type="entry name" value="RPAP1_C"/>
</dbReference>
<feature type="domain" description="RPAP1 C-terminal" evidence="2">
    <location>
        <begin position="176"/>
        <end position="242"/>
    </location>
</feature>
<sequence>MLGDIIEHSDSESDDSPTERIVTQNGFPQIFHRNDPDNPFTQHSKVLKDSKLSRDQSEATYLFNQMTHEEKMEAKKELESKLPPDVLQGFLRYLSQKTEPQTHTKKSIHLTNPPLSGVVPPLKPSSQREHTKQTLQPTLEQLHNPSLFQFPKSEMDKLAWTKDVSIQDKDDNTSSFRYGLDGKLISFEDSSSIPSHSGLFHHGDEPSRAGYTILELMRLSGSSFAPQRLTAIQTLLNTFRRARSAELTSHHPKSIIPTPIPKETISPITTFLAFDGVLLLRWCLDSTNMNIVSMTIRTICALCGVSDEALQESDCDEETCVEMMEDDQNAMLLFDIKTKEGEEYEKKLEEENNTANYDDEKEEPDLAELGKVDVIAGFLETGILERFAVLLSRDVPVHLLFSLLLLFARHSESSANKILKCWRLIEEIKKSVFERMPKPNNTQLEPSLCRLRGLRLFILLLRRNSVQESSIFLQLSTNVLRFILLPGLFVSSTLIRSLVSLSYSFLAHLAPLLQHGKQPPPNLPITNPPEPQEKKTGDAEDLVFETKDDAENLMESLVLIDDLENNPFTFLETFREPFAQNVRLLLQAIQSQKEIDETVQIGLCHVKGVCQLISELFHHVSGIEEASPLRMSPASLLPFIDVILPSLIRFFEISIGEQTHENIVLTQQFLTPLFSLLNEALVAVPLDSFASSFLPTLIRGVVAPLITLFNNSSSSFVSHTFDVLEALRKSHPESISQLSSANPTPPHPALSSNVFAISAFPLLPMFIPNSSTVVSFLSSSLDLLHTTLSFQPRPDTVQIVVPPLNPTFISSLIEESFCLFDRHLRSLRPYTDSILATQSTQLKKTPYLGTFNSHPFLVLDQAPPIPQDTHAGLRTLYPTTHTRRVRLSSLHNAWRLALTTLVIMDKLYLHVTRQTYDTAADLILAMVSAASPSVKPAQVQKLFVLFDSVAQSTTSTNPVVSVMPIASLVLPRSSDTSHSSKQPLSPLFPLTLSWIFPTSLTKTALHSIANILPAHLTSFVQWAGSSSLVATFFLTISKNPHLLEDNSSFNDSMTVLALLAHLHSPTIVDSLLPHKVSKLLLTHPIVSADLLFFFLTSVWPPVRTEWWQIVKDDPAIARTFSTSWRLFDGCFKTETKALIFEPIIHHPTLDTSIVDFVLNTNHFSPFTLENFGWVYMLAIHQISSYLFADFDECFYSTMKTVFPQSNSLSHPPTESTPSPMQRFALLERLGLEKPTVLIDIFKYCPMASFSQSDSLPGFDLQTFATKVLDSDLTGQKKGLLEKRIESASEKYSPNAVRIMAAIFSQLNSST</sequence>
<dbReference type="Proteomes" id="UP001281761">
    <property type="component" value="Unassembled WGS sequence"/>
</dbReference>
<gene>
    <name evidence="3" type="ORF">BLNAU_734</name>
</gene>
<evidence type="ECO:0000313" key="3">
    <source>
        <dbReference type="EMBL" id="KAK2964203.1"/>
    </source>
</evidence>
<evidence type="ECO:0000313" key="4">
    <source>
        <dbReference type="Proteomes" id="UP001281761"/>
    </source>
</evidence>
<keyword evidence="4" id="KW-1185">Reference proteome</keyword>
<comment type="caution">
    <text evidence="3">The sequence shown here is derived from an EMBL/GenBank/DDBJ whole genome shotgun (WGS) entry which is preliminary data.</text>
</comment>
<evidence type="ECO:0000259" key="2">
    <source>
        <dbReference type="Pfam" id="PF08620"/>
    </source>
</evidence>
<dbReference type="Pfam" id="PF08620">
    <property type="entry name" value="RPAP1_C"/>
    <property type="match status" value="1"/>
</dbReference>
<evidence type="ECO:0000256" key="1">
    <source>
        <dbReference type="SAM" id="MobiDB-lite"/>
    </source>
</evidence>
<dbReference type="EMBL" id="JARBJD010000003">
    <property type="protein sequence ID" value="KAK2964203.1"/>
    <property type="molecule type" value="Genomic_DNA"/>
</dbReference>
<feature type="region of interest" description="Disordered" evidence="1">
    <location>
        <begin position="517"/>
        <end position="537"/>
    </location>
</feature>
<feature type="compositionally biased region" description="Basic and acidic residues" evidence="1">
    <location>
        <begin position="1"/>
        <end position="11"/>
    </location>
</feature>
<feature type="region of interest" description="Disordered" evidence="1">
    <location>
        <begin position="98"/>
        <end position="132"/>
    </location>
</feature>
<feature type="region of interest" description="Disordered" evidence="1">
    <location>
        <begin position="1"/>
        <end position="54"/>
    </location>
</feature>
<dbReference type="PANTHER" id="PTHR21483">
    <property type="entry name" value="RNA POLYMERASE II-ASSOCIATED PROTEIN 1"/>
    <property type="match status" value="1"/>
</dbReference>
<dbReference type="InterPro" id="IPR039913">
    <property type="entry name" value="RPAP1/Rba50"/>
</dbReference>
<accession>A0ABQ9YKB4</accession>
<reference evidence="3 4" key="1">
    <citation type="journal article" date="2022" name="bioRxiv">
        <title>Genomics of Preaxostyla Flagellates Illuminates Evolutionary Transitions and the Path Towards Mitochondrial Loss.</title>
        <authorList>
            <person name="Novak L.V.F."/>
            <person name="Treitli S.C."/>
            <person name="Pyrih J."/>
            <person name="Halakuc P."/>
            <person name="Pipaliya S.V."/>
            <person name="Vacek V."/>
            <person name="Brzon O."/>
            <person name="Soukal P."/>
            <person name="Eme L."/>
            <person name="Dacks J.B."/>
            <person name="Karnkowska A."/>
            <person name="Elias M."/>
            <person name="Hampl V."/>
        </authorList>
    </citation>
    <scope>NUCLEOTIDE SEQUENCE [LARGE SCALE GENOMIC DNA]</scope>
    <source>
        <strain evidence="3">NAU3</strain>
        <tissue evidence="3">Gut</tissue>
    </source>
</reference>